<dbReference type="HOGENOM" id="CLU_072413_0_0_1"/>
<feature type="region of interest" description="Disordered" evidence="1">
    <location>
        <begin position="1"/>
        <end position="82"/>
    </location>
</feature>
<dbReference type="Proteomes" id="UP000000305">
    <property type="component" value="Unassembled WGS sequence"/>
</dbReference>
<dbReference type="OrthoDB" id="10459885at2759"/>
<dbReference type="AlphaFoldDB" id="E9G5B5"/>
<proteinExistence type="predicted"/>
<name>E9G5B5_DAPPU</name>
<protein>
    <submittedName>
        <fullName evidence="2">Uncharacterized protein</fullName>
    </submittedName>
</protein>
<evidence type="ECO:0000313" key="2">
    <source>
        <dbReference type="EMBL" id="EFX85661.1"/>
    </source>
</evidence>
<dbReference type="EMBL" id="GL732532">
    <property type="protein sequence ID" value="EFX85661.1"/>
    <property type="molecule type" value="Genomic_DNA"/>
</dbReference>
<dbReference type="InParanoid" id="E9G5B5"/>
<gene>
    <name evidence="2" type="ORF">DAPPUDRAFT_98625</name>
</gene>
<evidence type="ECO:0000313" key="3">
    <source>
        <dbReference type="Proteomes" id="UP000000305"/>
    </source>
</evidence>
<organism evidence="2 3">
    <name type="scientific">Daphnia pulex</name>
    <name type="common">Water flea</name>
    <dbReference type="NCBI Taxonomy" id="6669"/>
    <lineage>
        <taxon>Eukaryota</taxon>
        <taxon>Metazoa</taxon>
        <taxon>Ecdysozoa</taxon>
        <taxon>Arthropoda</taxon>
        <taxon>Crustacea</taxon>
        <taxon>Branchiopoda</taxon>
        <taxon>Diplostraca</taxon>
        <taxon>Cladocera</taxon>
        <taxon>Anomopoda</taxon>
        <taxon>Daphniidae</taxon>
        <taxon>Daphnia</taxon>
    </lineage>
</organism>
<reference evidence="2 3" key="1">
    <citation type="journal article" date="2011" name="Science">
        <title>The ecoresponsive genome of Daphnia pulex.</title>
        <authorList>
            <person name="Colbourne J.K."/>
            <person name="Pfrender M.E."/>
            <person name="Gilbert D."/>
            <person name="Thomas W.K."/>
            <person name="Tucker A."/>
            <person name="Oakley T.H."/>
            <person name="Tokishita S."/>
            <person name="Aerts A."/>
            <person name="Arnold G.J."/>
            <person name="Basu M.K."/>
            <person name="Bauer D.J."/>
            <person name="Caceres C.E."/>
            <person name="Carmel L."/>
            <person name="Casola C."/>
            <person name="Choi J.H."/>
            <person name="Detter J.C."/>
            <person name="Dong Q."/>
            <person name="Dusheyko S."/>
            <person name="Eads B.D."/>
            <person name="Frohlich T."/>
            <person name="Geiler-Samerotte K.A."/>
            <person name="Gerlach D."/>
            <person name="Hatcher P."/>
            <person name="Jogdeo S."/>
            <person name="Krijgsveld J."/>
            <person name="Kriventseva E.V."/>
            <person name="Kultz D."/>
            <person name="Laforsch C."/>
            <person name="Lindquist E."/>
            <person name="Lopez J."/>
            <person name="Manak J.R."/>
            <person name="Muller J."/>
            <person name="Pangilinan J."/>
            <person name="Patwardhan R.P."/>
            <person name="Pitluck S."/>
            <person name="Pritham E.J."/>
            <person name="Rechtsteiner A."/>
            <person name="Rho M."/>
            <person name="Rogozin I.B."/>
            <person name="Sakarya O."/>
            <person name="Salamov A."/>
            <person name="Schaack S."/>
            <person name="Shapiro H."/>
            <person name="Shiga Y."/>
            <person name="Skalitzky C."/>
            <person name="Smith Z."/>
            <person name="Souvorov A."/>
            <person name="Sung W."/>
            <person name="Tang Z."/>
            <person name="Tsuchiya D."/>
            <person name="Tu H."/>
            <person name="Vos H."/>
            <person name="Wang M."/>
            <person name="Wolf Y.I."/>
            <person name="Yamagata H."/>
            <person name="Yamada T."/>
            <person name="Ye Y."/>
            <person name="Shaw J.R."/>
            <person name="Andrews J."/>
            <person name="Crease T.J."/>
            <person name="Tang H."/>
            <person name="Lucas S.M."/>
            <person name="Robertson H.M."/>
            <person name="Bork P."/>
            <person name="Koonin E.V."/>
            <person name="Zdobnov E.M."/>
            <person name="Grigoriev I.V."/>
            <person name="Lynch M."/>
            <person name="Boore J.L."/>
        </authorList>
    </citation>
    <scope>NUCLEOTIDE SEQUENCE [LARGE SCALE GENOMIC DNA]</scope>
</reference>
<dbReference type="PhylomeDB" id="E9G5B5"/>
<accession>E9G5B5</accession>
<evidence type="ECO:0000256" key="1">
    <source>
        <dbReference type="SAM" id="MobiDB-lite"/>
    </source>
</evidence>
<feature type="region of interest" description="Disordered" evidence="1">
    <location>
        <begin position="149"/>
        <end position="237"/>
    </location>
</feature>
<keyword evidence="3" id="KW-1185">Reference proteome</keyword>
<feature type="compositionally biased region" description="Basic and acidic residues" evidence="1">
    <location>
        <begin position="69"/>
        <end position="80"/>
    </location>
</feature>
<sequence>MGQGMLGTKGIPNGRRRDPAGRPGFQLTYENSIFGAPDRPEQKRKRHQLRLEGKIAPWTGPIQEPLYKNTREGQREEFRNRPIVPQRPVVPFLGPFIRESPEQKEANRRRVLERLDAAAPIPKNVPTPAEWAEIKKKLTEKPVQDFRITKGLFTGPKQHRTIEPAQAAAEVEEEGAVGGTEETEEGKFGGEISDDDTLQVLCDSLSLEEQTPAPIPPTPIQAEPTRQGRSRGRGLLMFSRESLEEAFKERPRERSKSRIAWIRRLAEQ</sequence>
<dbReference type="KEGG" id="dpx:DAPPUDRAFT_98625"/>